<reference evidence="1" key="1">
    <citation type="journal article" date="2020" name="mSystems">
        <title>Genome- and Community-Level Interaction Insights into Carbon Utilization and Element Cycling Functions of Hydrothermarchaeota in Hydrothermal Sediment.</title>
        <authorList>
            <person name="Zhou Z."/>
            <person name="Liu Y."/>
            <person name="Xu W."/>
            <person name="Pan J."/>
            <person name="Luo Z.H."/>
            <person name="Li M."/>
        </authorList>
    </citation>
    <scope>NUCLEOTIDE SEQUENCE [LARGE SCALE GENOMIC DNA]</scope>
    <source>
        <strain evidence="2">SpSt-622</strain>
        <strain evidence="1">SpSt-648</strain>
    </source>
</reference>
<protein>
    <submittedName>
        <fullName evidence="1">Zn-dependent hydrolase</fullName>
    </submittedName>
</protein>
<dbReference type="InterPro" id="IPR036866">
    <property type="entry name" value="RibonucZ/Hydroxyglut_hydro"/>
</dbReference>
<evidence type="ECO:0000313" key="1">
    <source>
        <dbReference type="EMBL" id="HGQ74080.1"/>
    </source>
</evidence>
<gene>
    <name evidence="2" type="ORF">ENT92_01090</name>
    <name evidence="1" type="ORF">ENU20_03265</name>
</gene>
<dbReference type="EMBL" id="DTBP01000021">
    <property type="protein sequence ID" value="HGQ74080.1"/>
    <property type="molecule type" value="Genomic_DNA"/>
</dbReference>
<dbReference type="PANTHER" id="PTHR42967:SF1">
    <property type="entry name" value="MBL FOLD METALLO-HYDROLASE"/>
    <property type="match status" value="1"/>
</dbReference>
<dbReference type="PANTHER" id="PTHR42967">
    <property type="entry name" value="METAL DEPENDENT HYDROLASE"/>
    <property type="match status" value="1"/>
</dbReference>
<dbReference type="GO" id="GO:0016787">
    <property type="term" value="F:hydrolase activity"/>
    <property type="evidence" value="ECO:0007669"/>
    <property type="project" value="UniProtKB-KW"/>
</dbReference>
<comment type="caution">
    <text evidence="1">The sequence shown here is derived from an EMBL/GenBank/DDBJ whole genome shotgun (WGS) entry which is preliminary data.</text>
</comment>
<dbReference type="Gene3D" id="3.60.15.10">
    <property type="entry name" value="Ribonuclease Z/Hydroxyacylglutathione hydrolase-like"/>
    <property type="match status" value="1"/>
</dbReference>
<dbReference type="AlphaFoldDB" id="A0A7C4JLK6"/>
<dbReference type="EMBL" id="DTAN01000045">
    <property type="protein sequence ID" value="HGU64798.1"/>
    <property type="molecule type" value="Genomic_DNA"/>
</dbReference>
<dbReference type="Pfam" id="PF13483">
    <property type="entry name" value="Lactamase_B_3"/>
    <property type="match status" value="1"/>
</dbReference>
<name>A0A7C4JLK6_STAMA</name>
<keyword evidence="1" id="KW-0378">Hydrolase</keyword>
<dbReference type="SUPFAM" id="SSF56281">
    <property type="entry name" value="Metallo-hydrolase/oxidoreductase"/>
    <property type="match status" value="1"/>
</dbReference>
<evidence type="ECO:0000313" key="2">
    <source>
        <dbReference type="EMBL" id="HGU64798.1"/>
    </source>
</evidence>
<proteinExistence type="predicted"/>
<accession>A0A7C4JLK6</accession>
<sequence length="214" mass="24159">MVKIKWFGHACIAVIRSDNYTIVFDPHDGYSIGLRKPDVVADLILVSHDHFDHNAVKSVSKKESRVLKEFFGEVTVDNVVVKGFKTYHDKDGGRKRGLNAVYLVETEGFRIAHMGDLGDTPEPKVIDSIRNVDILFIPVGGVYTVEPIEAAEIVDKVKPKNVMPIHYWISGLRLPLREVGDFLNYVKGFDIVKLDTNEFLLEQYSGKLIVAKYV</sequence>
<organism evidence="1">
    <name type="scientific">Staphylothermus marinus</name>
    <dbReference type="NCBI Taxonomy" id="2280"/>
    <lineage>
        <taxon>Archaea</taxon>
        <taxon>Thermoproteota</taxon>
        <taxon>Thermoprotei</taxon>
        <taxon>Desulfurococcales</taxon>
        <taxon>Desulfurococcaceae</taxon>
        <taxon>Staphylothermus</taxon>
    </lineage>
</organism>